<comment type="caution">
    <text evidence="2">The sequence shown here is derived from an EMBL/GenBank/DDBJ whole genome shotgun (WGS) entry which is preliminary data.</text>
</comment>
<feature type="region of interest" description="Disordered" evidence="1">
    <location>
        <begin position="93"/>
        <end position="113"/>
    </location>
</feature>
<dbReference type="RefSeq" id="WP_118369996.1">
    <property type="nucleotide sequence ID" value="NZ_QROY01000002.1"/>
</dbReference>
<evidence type="ECO:0000313" key="2">
    <source>
        <dbReference type="EMBL" id="RHL71196.1"/>
    </source>
</evidence>
<evidence type="ECO:0000256" key="1">
    <source>
        <dbReference type="SAM" id="MobiDB-lite"/>
    </source>
</evidence>
<name>A0A415MEA5_9FIRM</name>
<evidence type="ECO:0000313" key="3">
    <source>
        <dbReference type="Proteomes" id="UP000285201"/>
    </source>
</evidence>
<dbReference type="EMBL" id="QROY01000002">
    <property type="protein sequence ID" value="RHL71196.1"/>
    <property type="molecule type" value="Genomic_DNA"/>
</dbReference>
<reference evidence="2 3" key="1">
    <citation type="submission" date="2018-08" db="EMBL/GenBank/DDBJ databases">
        <title>A genome reference for cultivated species of the human gut microbiota.</title>
        <authorList>
            <person name="Zou Y."/>
            <person name="Xue W."/>
            <person name="Luo G."/>
        </authorList>
    </citation>
    <scope>NUCLEOTIDE SEQUENCE [LARGE SCALE GENOMIC DNA]</scope>
    <source>
        <strain evidence="2 3">AF36-7BH</strain>
    </source>
</reference>
<gene>
    <name evidence="2" type="ORF">DW007_03370</name>
</gene>
<protein>
    <submittedName>
        <fullName evidence="2">Uncharacterized protein</fullName>
    </submittedName>
</protein>
<proteinExistence type="predicted"/>
<organism evidence="2 3">
    <name type="scientific">Lachnospira eligens</name>
    <dbReference type="NCBI Taxonomy" id="39485"/>
    <lineage>
        <taxon>Bacteria</taxon>
        <taxon>Bacillati</taxon>
        <taxon>Bacillota</taxon>
        <taxon>Clostridia</taxon>
        <taxon>Lachnospirales</taxon>
        <taxon>Lachnospiraceae</taxon>
        <taxon>Lachnospira</taxon>
    </lineage>
</organism>
<accession>A0A415MEA5</accession>
<dbReference type="AlphaFoldDB" id="A0A415MEA5"/>
<dbReference type="Proteomes" id="UP000285201">
    <property type="component" value="Unassembled WGS sequence"/>
</dbReference>
<sequence>MANNRICLTCGKPYEYCGSCPSSLNLPVWKNIFDTENCKTVFETVSDYAQNAITKESAKVRLSKCDVSGVFKDNIKKLIEDINKEDIKNTDTKDNEFKIKSGNKKKPISTIND</sequence>